<evidence type="ECO:0000256" key="2">
    <source>
        <dbReference type="ARBA" id="ARBA00004448"/>
    </source>
</evidence>
<evidence type="ECO:0000256" key="7">
    <source>
        <dbReference type="ARBA" id="ARBA00022448"/>
    </source>
</evidence>
<keyword evidence="12 20" id="KW-0999">Mitochondrion inner membrane</keyword>
<evidence type="ECO:0000256" key="9">
    <source>
        <dbReference type="ARBA" id="ARBA00022660"/>
    </source>
</evidence>
<name>A0A699GRG4_TANCI</name>
<comment type="subunit">
    <text evidence="4">Component of the cytochrome c oxidase (complex IV, CIV), a multisubunit enzyme composed of a catalytic core of 3 subunits and several supernumerary subunits. The complex exists as a monomer or a dimer and forms supercomplexes (SCs) in the inner mitochondrial membrane with ubiquinol-cytochrome c oxidoreductase (cytochrome b-c1 complex, complex III, CIII).</text>
</comment>
<evidence type="ECO:0000256" key="12">
    <source>
        <dbReference type="ARBA" id="ARBA00022792"/>
    </source>
</evidence>
<keyword evidence="16 20" id="KW-0408">Iron</keyword>
<dbReference type="EC" id="7.1.1.9" evidence="5 20"/>
<dbReference type="InterPro" id="IPR023616">
    <property type="entry name" value="Cyt_c_oxase-like_su1_dom"/>
</dbReference>
<dbReference type="InterPro" id="IPR033944">
    <property type="entry name" value="Cyt_c_oxase_su1_dom"/>
</dbReference>
<organism evidence="23">
    <name type="scientific">Tanacetum cinerariifolium</name>
    <name type="common">Dalmatian daisy</name>
    <name type="synonym">Chrysanthemum cinerariifolium</name>
    <dbReference type="NCBI Taxonomy" id="118510"/>
    <lineage>
        <taxon>Eukaryota</taxon>
        <taxon>Viridiplantae</taxon>
        <taxon>Streptophyta</taxon>
        <taxon>Embryophyta</taxon>
        <taxon>Tracheophyta</taxon>
        <taxon>Spermatophyta</taxon>
        <taxon>Magnoliopsida</taxon>
        <taxon>eudicotyledons</taxon>
        <taxon>Gunneridae</taxon>
        <taxon>Pentapetalae</taxon>
        <taxon>asterids</taxon>
        <taxon>campanulids</taxon>
        <taxon>Asterales</taxon>
        <taxon>Asteraceae</taxon>
        <taxon>Asteroideae</taxon>
        <taxon>Anthemideae</taxon>
        <taxon>Anthemidinae</taxon>
        <taxon>Tanacetum</taxon>
    </lineage>
</organism>
<feature type="transmembrane region" description="Helical" evidence="21">
    <location>
        <begin position="20"/>
        <end position="40"/>
    </location>
</feature>
<dbReference type="GO" id="GO:0020037">
    <property type="term" value="F:heme binding"/>
    <property type="evidence" value="ECO:0007669"/>
    <property type="project" value="InterPro"/>
</dbReference>
<evidence type="ECO:0000256" key="5">
    <source>
        <dbReference type="ARBA" id="ARBA00012949"/>
    </source>
</evidence>
<dbReference type="PROSITE" id="PS00077">
    <property type="entry name" value="COX1_CUB"/>
    <property type="match status" value="1"/>
</dbReference>
<dbReference type="GO" id="GO:0046872">
    <property type="term" value="F:metal ion binding"/>
    <property type="evidence" value="ECO:0007669"/>
    <property type="project" value="UniProtKB-KW"/>
</dbReference>
<evidence type="ECO:0000256" key="8">
    <source>
        <dbReference type="ARBA" id="ARBA00022617"/>
    </source>
</evidence>
<feature type="transmembrane region" description="Helical" evidence="21">
    <location>
        <begin position="380"/>
        <end position="398"/>
    </location>
</feature>
<comment type="caution">
    <text evidence="23">The sequence shown here is derived from an EMBL/GenBank/DDBJ whole genome shotgun (WGS) entry which is preliminary data.</text>
</comment>
<dbReference type="SUPFAM" id="SSF81442">
    <property type="entry name" value="Cytochrome c oxidase subunit I-like"/>
    <property type="match status" value="1"/>
</dbReference>
<evidence type="ECO:0000256" key="19">
    <source>
        <dbReference type="ARBA" id="ARBA00049512"/>
    </source>
</evidence>
<keyword evidence="18 20" id="KW-0472">Membrane</keyword>
<feature type="transmembrane region" description="Helical" evidence="21">
    <location>
        <begin position="232"/>
        <end position="256"/>
    </location>
</feature>
<protein>
    <recommendedName>
        <fullName evidence="6 20">Cytochrome c oxidase subunit 1</fullName>
        <ecNumber evidence="5 20">7.1.1.9</ecNumber>
    </recommendedName>
</protein>
<dbReference type="UniPathway" id="UPA00705"/>
<dbReference type="InterPro" id="IPR023615">
    <property type="entry name" value="Cyt_c_Oxase_su1_BS"/>
</dbReference>
<keyword evidence="11 20" id="KW-0479">Metal-binding</keyword>
<keyword evidence="9 20" id="KW-0679">Respiratory chain</keyword>
<evidence type="ECO:0000256" key="14">
    <source>
        <dbReference type="ARBA" id="ARBA00022982"/>
    </source>
</evidence>
<dbReference type="GO" id="GO:0006123">
    <property type="term" value="P:mitochondrial electron transport, cytochrome c to oxygen"/>
    <property type="evidence" value="ECO:0007669"/>
    <property type="project" value="TreeGrafter"/>
</dbReference>
<feature type="domain" description="Cytochrome oxidase subunit I profile" evidence="22">
    <location>
        <begin position="1"/>
        <end position="530"/>
    </location>
</feature>
<feature type="transmembrane region" description="Helical" evidence="21">
    <location>
        <begin position="60"/>
        <end position="81"/>
    </location>
</feature>
<accession>A0A699GRG4</accession>
<dbReference type="AlphaFoldDB" id="A0A699GRG4"/>
<dbReference type="EMBL" id="BKCJ010039210">
    <property type="protein sequence ID" value="GEV93424.1"/>
    <property type="molecule type" value="Genomic_DNA"/>
</dbReference>
<dbReference type="PANTHER" id="PTHR10422:SF18">
    <property type="entry name" value="CYTOCHROME C OXIDASE SUBUNIT 1"/>
    <property type="match status" value="1"/>
</dbReference>
<dbReference type="Pfam" id="PF00115">
    <property type="entry name" value="COX1"/>
    <property type="match status" value="1"/>
</dbReference>
<dbReference type="InterPro" id="IPR036927">
    <property type="entry name" value="Cyt_c_oxase-like_su1_sf"/>
</dbReference>
<keyword evidence="13" id="KW-1278">Translocase</keyword>
<dbReference type="InterPro" id="IPR014241">
    <property type="entry name" value="Cyt_c_oxidase_su1_bac"/>
</dbReference>
<keyword evidence="15 21" id="KW-1133">Transmembrane helix</keyword>
<dbReference type="GO" id="GO:0005743">
    <property type="term" value="C:mitochondrial inner membrane"/>
    <property type="evidence" value="ECO:0007669"/>
    <property type="project" value="UniProtKB-SubCell"/>
</dbReference>
<feature type="transmembrane region" description="Helical" evidence="21">
    <location>
        <begin position="102"/>
        <end position="120"/>
    </location>
</feature>
<keyword evidence="7 20" id="KW-0813">Transport</keyword>
<dbReference type="NCBIfam" id="TIGR02891">
    <property type="entry name" value="CtaD_CoxA"/>
    <property type="match status" value="1"/>
</dbReference>
<evidence type="ECO:0000256" key="15">
    <source>
        <dbReference type="ARBA" id="ARBA00022989"/>
    </source>
</evidence>
<dbReference type="GO" id="GO:0015990">
    <property type="term" value="P:electron transport coupled proton transport"/>
    <property type="evidence" value="ECO:0007669"/>
    <property type="project" value="InterPro"/>
</dbReference>
<dbReference type="PANTHER" id="PTHR10422">
    <property type="entry name" value="CYTOCHROME C OXIDASE SUBUNIT 1"/>
    <property type="match status" value="1"/>
</dbReference>
<dbReference type="FunFam" id="1.20.210.10:FF:000001">
    <property type="entry name" value="Cytochrome c oxidase subunit 1"/>
    <property type="match status" value="1"/>
</dbReference>
<feature type="transmembrane region" description="Helical" evidence="21">
    <location>
        <begin position="338"/>
        <end position="360"/>
    </location>
</feature>
<comment type="function">
    <text evidence="20">Component of the cytochrome c oxidase, the last enzyme in the mitochondrial electron transport chain which drives oxidative phosphorylation. The respiratory chain contains 3 multisubunit complexes succinate dehydrogenase (complex II, CII), ubiquinol-cytochrome c oxidoreductase (cytochrome b-c1 complex, complex III, CIII) and cytochrome c oxidase (complex IV, CIV), that cooperate to transfer electrons derived from NADH and succinate to molecular oxygen, creating an electrochemical gradient over the inner membrane that drives transmembrane transport and the ATP synthase. Cytochrome c oxidase is the component of the respiratory chain that catalyzes the reduction of oxygen to water. Electrons originating from reduced cytochrome c in the intermembrane space (IMS) are transferred via the dinuclear copper A center (CU(A)) of subunit 2 and heme A of subunit 1 to the active site in subunit 1, a binuclear center (BNC) formed by heme A3 and copper B (CU(B)). The BNC reduces molecular oxygen to 2 water molecules using 4 electrons from cytochrome c in the IMS and 4 protons from the mitochondrial matrix.</text>
</comment>
<evidence type="ECO:0000256" key="11">
    <source>
        <dbReference type="ARBA" id="ARBA00022723"/>
    </source>
</evidence>
<evidence type="ECO:0000256" key="21">
    <source>
        <dbReference type="SAM" id="Phobius"/>
    </source>
</evidence>
<evidence type="ECO:0000313" key="23">
    <source>
        <dbReference type="EMBL" id="GEV93424.1"/>
    </source>
</evidence>
<evidence type="ECO:0000256" key="4">
    <source>
        <dbReference type="ARBA" id="ARBA00011164"/>
    </source>
</evidence>
<dbReference type="GO" id="GO:0045277">
    <property type="term" value="C:respiratory chain complex IV"/>
    <property type="evidence" value="ECO:0007669"/>
    <property type="project" value="InterPro"/>
</dbReference>
<evidence type="ECO:0000259" key="22">
    <source>
        <dbReference type="PROSITE" id="PS50855"/>
    </source>
</evidence>
<keyword evidence="10 20" id="KW-0812">Transmembrane</keyword>
<feature type="transmembrane region" description="Helical" evidence="21">
    <location>
        <begin position="268"/>
        <end position="292"/>
    </location>
</feature>
<keyword evidence="8 20" id="KW-0349">Heme</keyword>
<dbReference type="PROSITE" id="PS50855">
    <property type="entry name" value="COX1"/>
    <property type="match status" value="1"/>
</dbReference>
<keyword evidence="17 20" id="KW-0186">Copper</keyword>
<comment type="pathway">
    <text evidence="3 20">Energy metabolism; oxidative phosphorylation.</text>
</comment>
<gene>
    <name evidence="23" type="ORF">Tci_165401</name>
</gene>
<feature type="transmembrane region" description="Helical" evidence="21">
    <location>
        <begin position="304"/>
        <end position="326"/>
    </location>
</feature>
<evidence type="ECO:0000256" key="16">
    <source>
        <dbReference type="ARBA" id="ARBA00023004"/>
    </source>
</evidence>
<evidence type="ECO:0000256" key="13">
    <source>
        <dbReference type="ARBA" id="ARBA00022967"/>
    </source>
</evidence>
<reference evidence="23" key="1">
    <citation type="journal article" date="2019" name="Sci. Rep.">
        <title>Draft genome of Tanacetum cinerariifolium, the natural source of mosquito coil.</title>
        <authorList>
            <person name="Yamashiro T."/>
            <person name="Shiraishi A."/>
            <person name="Satake H."/>
            <person name="Nakayama K."/>
        </authorList>
    </citation>
    <scope>NUCLEOTIDE SEQUENCE</scope>
</reference>
<feature type="transmembrane region" description="Helical" evidence="21">
    <location>
        <begin position="410"/>
        <end position="431"/>
    </location>
</feature>
<dbReference type="Gene3D" id="1.20.210.10">
    <property type="entry name" value="Cytochrome c oxidase-like, subunit I domain"/>
    <property type="match status" value="1"/>
</dbReference>
<proteinExistence type="inferred from homology"/>
<keyword evidence="14 20" id="KW-0249">Electron transport</keyword>
<evidence type="ECO:0000256" key="18">
    <source>
        <dbReference type="ARBA" id="ARBA00023136"/>
    </source>
</evidence>
<evidence type="ECO:0000256" key="10">
    <source>
        <dbReference type="ARBA" id="ARBA00022692"/>
    </source>
</evidence>
<comment type="subcellular location">
    <subcellularLocation>
        <location evidence="2 20">Mitochondrion inner membrane</location>
        <topology evidence="2 20">Multi-pass membrane protein</topology>
    </subcellularLocation>
</comment>
<evidence type="ECO:0000256" key="3">
    <source>
        <dbReference type="ARBA" id="ARBA00004673"/>
    </source>
</evidence>
<feature type="transmembrane region" description="Helical" evidence="21">
    <location>
        <begin position="147"/>
        <end position="173"/>
    </location>
</feature>
<evidence type="ECO:0000256" key="17">
    <source>
        <dbReference type="ARBA" id="ARBA00023008"/>
    </source>
</evidence>
<keyword evidence="20" id="KW-0496">Mitochondrion</keyword>
<dbReference type="PRINTS" id="PR01165">
    <property type="entry name" value="CYCOXIDASEI"/>
</dbReference>
<evidence type="ECO:0000256" key="1">
    <source>
        <dbReference type="ARBA" id="ARBA00001971"/>
    </source>
</evidence>
<comment type="catalytic activity">
    <reaction evidence="19">
        <text>4 Fe(II)-[cytochrome c] + O2 + 8 H(+)(in) = 4 Fe(III)-[cytochrome c] + 2 H2O + 4 H(+)(out)</text>
        <dbReference type="Rhea" id="RHEA:11436"/>
        <dbReference type="Rhea" id="RHEA-COMP:10350"/>
        <dbReference type="Rhea" id="RHEA-COMP:14399"/>
        <dbReference type="ChEBI" id="CHEBI:15377"/>
        <dbReference type="ChEBI" id="CHEBI:15378"/>
        <dbReference type="ChEBI" id="CHEBI:15379"/>
        <dbReference type="ChEBI" id="CHEBI:29033"/>
        <dbReference type="ChEBI" id="CHEBI:29034"/>
        <dbReference type="EC" id="7.1.1.9"/>
    </reaction>
    <physiologicalReaction direction="left-to-right" evidence="19">
        <dbReference type="Rhea" id="RHEA:11437"/>
    </physiologicalReaction>
</comment>
<comment type="similarity">
    <text evidence="20">Belongs to the heme-copper respiratory oxidase family.</text>
</comment>
<evidence type="ECO:0000256" key="20">
    <source>
        <dbReference type="RuleBase" id="RU000369"/>
    </source>
</evidence>
<comment type="cofactor">
    <cofactor evidence="1">
        <name>heme</name>
        <dbReference type="ChEBI" id="CHEBI:30413"/>
    </cofactor>
</comment>
<feature type="transmembrane region" description="Helical" evidence="21">
    <location>
        <begin position="185"/>
        <end position="212"/>
    </location>
</feature>
<dbReference type="CDD" id="cd01663">
    <property type="entry name" value="Cyt_c_Oxidase_I"/>
    <property type="match status" value="1"/>
</dbReference>
<feature type="transmembrane region" description="Helical" evidence="21">
    <location>
        <begin position="451"/>
        <end position="474"/>
    </location>
</feature>
<evidence type="ECO:0000256" key="6">
    <source>
        <dbReference type="ARBA" id="ARBA00015947"/>
    </source>
</evidence>
<sequence length="530" mass="57837">MNTMIRWLFSTNAKDIGTLYLIYAVFTGLLGTAFSVLIRLELSAPGSQILAGDYQLYNVVITAHGLIMILFMVVPAMAGFANYMVPVLIGAPDMAFPRLNNISFWVLIPAIILFLSSAFVEQGPGVGWTLYPPLASVQAHSGGAVDLAIFGLHLTGISSMLGAMNIITTILNMRAPGMTLHKMPLFVWAMLMQSVIVILAIPVLAGALTMVLTDRNFNTSFFDPAGGGDPVLYQHLFWFFGHPEVYLMIIPGFGMISHVISAFSGKPVFGYLGMVYAIASIGILGFIVWSHHMYAVGLDVDTRAYFTAASMIIAVPTGIKVFSWLATCYGGSVRYSTAMLFALGFVALFTIGGLTGVVLANASMDIAMHDTYYVVAHFHYVLSMGAVFSIYAGFYYWAPKITGKMYSETLGQVHFWTLFVGVNTTFFPQHFLGLAGMPRRIPDYADAFEGWNYISSVGSIISVVATAIFLYVVYDMLVNQPVAAANPWGMPQFFTSTQEYNNGSQVATSLEWSVASPTPYHAFEMLPTQS</sequence>
<dbReference type="InterPro" id="IPR000883">
    <property type="entry name" value="Cyt_C_Oxase_1"/>
</dbReference>
<dbReference type="GO" id="GO:0004129">
    <property type="term" value="F:cytochrome-c oxidase activity"/>
    <property type="evidence" value="ECO:0007669"/>
    <property type="project" value="UniProtKB-EC"/>
</dbReference>